<dbReference type="SUPFAM" id="SSF52151">
    <property type="entry name" value="FabD/lysophospholipase-like"/>
    <property type="match status" value="1"/>
</dbReference>
<dbReference type="SUPFAM" id="SSF51412">
    <property type="entry name" value="Inosine monophosphate dehydrogenase (IMPDH)"/>
    <property type="match status" value="2"/>
</dbReference>
<dbReference type="InterPro" id="IPR016035">
    <property type="entry name" value="Acyl_Trfase/lysoPLipase"/>
</dbReference>
<dbReference type="InterPro" id="IPR036291">
    <property type="entry name" value="NAD(P)-bd_dom_sf"/>
</dbReference>
<dbReference type="Pfam" id="PF00550">
    <property type="entry name" value="PP-binding"/>
    <property type="match status" value="1"/>
</dbReference>
<evidence type="ECO:0000313" key="7">
    <source>
        <dbReference type="EMBL" id="MBG6136382.1"/>
    </source>
</evidence>
<dbReference type="InterPro" id="IPR014031">
    <property type="entry name" value="Ketoacyl_synth_C"/>
</dbReference>
<dbReference type="PROSITE" id="PS52004">
    <property type="entry name" value="KS3_2"/>
    <property type="match status" value="1"/>
</dbReference>
<dbReference type="Pfam" id="PF08659">
    <property type="entry name" value="KR"/>
    <property type="match status" value="1"/>
</dbReference>
<evidence type="ECO:0000259" key="6">
    <source>
        <dbReference type="PROSITE" id="PS52004"/>
    </source>
</evidence>
<dbReference type="PANTHER" id="PTHR43074">
    <property type="entry name" value="OMEGA-3 POLYUNSATURATED FATTY ACID SYNTHASE PFAB-RELATED"/>
    <property type="match status" value="1"/>
</dbReference>
<dbReference type="InterPro" id="IPR001227">
    <property type="entry name" value="Ac_transferase_dom_sf"/>
</dbReference>
<dbReference type="InterPro" id="IPR014030">
    <property type="entry name" value="Ketoacyl_synth_N"/>
</dbReference>
<evidence type="ECO:0000313" key="8">
    <source>
        <dbReference type="Proteomes" id="UP000622552"/>
    </source>
</evidence>
<keyword evidence="8" id="KW-1185">Reference proteome</keyword>
<reference evidence="7" key="1">
    <citation type="submission" date="2020-11" db="EMBL/GenBank/DDBJ databases">
        <title>Sequencing the genomes of 1000 actinobacteria strains.</title>
        <authorList>
            <person name="Klenk H.-P."/>
        </authorList>
    </citation>
    <scope>NUCLEOTIDE SEQUENCE</scope>
    <source>
        <strain evidence="7">DSM 45356</strain>
    </source>
</reference>
<dbReference type="InterPro" id="IPR052568">
    <property type="entry name" value="PKS-FAS_Synthase"/>
</dbReference>
<accession>A0A8J7KWC3</accession>
<dbReference type="InterPro" id="IPR013785">
    <property type="entry name" value="Aldolase_TIM"/>
</dbReference>
<dbReference type="SUPFAM" id="SSF53901">
    <property type="entry name" value="Thiolase-like"/>
    <property type="match status" value="1"/>
</dbReference>
<dbReference type="Gene3D" id="3.20.20.70">
    <property type="entry name" value="Aldolase class I"/>
    <property type="match status" value="2"/>
</dbReference>
<sequence>MAIAAESIIGVSPFGEPDARLVAALCSAGALGVLDLGSGDRRARRELDLAQRWTTGPFGVRLGPRFAGTPGDLPARVEVVVLGTDRIDVATAGAGGRRVLVEVTSLAEAAAAAAAGAHGILARGFEAGGRVGELSSFVLLQQLLSDLELPVWSWGGIGPHTAAAAVLGGAAGVVLDSQLALLREAAAVPAAAIGLGAMDGTETEVLDGHRILRSRSGAGCPLPVGQDGFLAGEFARRYGDVATVVRAVRDAVAAGSRTDAVEAFGQGSVLAGRMRTRLGVVQGPMTRVSDRPELAVAVADAGGLPFMALALADAAATRTLLESTARELDGRPWGAGILGFAPEETRAAQLDVIREVRPAAVIIAGGRPAQALALEDEGIATFLHVPSPRLLGQFLAAGARRFVFEGAECGGHIGPRSSFCLWQAQIDILLDFREANPGVDLDVLFAGGVHDARSAAMIAAMAAPLTATGVGVGVLMGTGYLFTAEAVRSGAIGRGFQEQVRAARGTSVLETAPGHLTRCVESPFTTEFDAIRARLRAAGGPEREVWHQLEQLNVGRLRIASKGLRRDGDALVAVDETARLAEGLFMAGQVAVLRADVTTVADLHAAVTDGAAAWVAGRAEGPVAEPVEAPEPLDIAIIGLAGVFGGAKDTADFWANVLDGVDSVTEVPAQRWDARVHYSADPADGRLPSKWGGFLPPIAFDALRFGIPPTSLAAIEPVQLIALEVARRALADAGYADSARPARPFDRSRTAVVFGAESGGELSTAATLRATLPGYLADMPAALDAQLPRFTEDTFPGVLANVISGRIANRLDLGGANYTVDAACASSLAALDVACRELATGTADLALCGGADTHNGVYDYHLFASVGALSPTGRSRPFDTAADGIALGEGVGCVVLKRLADAERDGDRVYAVVRGIGSSSDGRSLGLTAPRADGQRRAMTRAYSQAGLSPADVGLVEAHGTGTAVGDRTELATLTEVFGAAGARPGGTVLGSVKSQIGHTKCAAGLAGLIKTALAVHTGVRPPTSQLTSPAAQWVAGTSPFVFNTRALPWAAAPVERVAAVSGFGFGGTNFHAVLTGHPAPAPRHGHDRWPAELFLFGGAACVDWLRGVLDAHPAARLRDLALTAARRFDQAGTRAEIAVVARDVPELSRLLAAAVTGEPTPGPFTGTPCSDPRVAVLFPGQGSQRVGMAAELLVAFPELQELLRAGRHWADALYPGAAFDEATASGQRDALRDTTVAQPALGIADLAAYQFLGAVDLAVDMVAGHSYGELVALAAAGVLSATELLDLSAARAELILAAAGEDPGTMAAVSAPAEEVRDLLDGLAGVVLANHNAPTQVVVSGPTGPMAAAVKRLRAAGLSVRELPVACAFHSPVVAGAGAGFAELVAAVPPRAPEVQVWANRTAAPYGTEPLAVAAELGAQIGAPVRFADQIEAMYAAGARIFVECGPGTVLSGLVAATLDGRPHRTVHFDGAGGGLPGALSGLAELAVGGARLRLERLFHGRDAVELSATSPAVIPQWTVDGQLVRDASGRPLPGCVTAARQVTVAAPGPSVDPDALVSDYFRTTREFVAAQRDVLLAYFGTEPAGPRPPAESRLPEPVPAPARPVTESVSTLRVVVDLIGERTGYPVDMIEPDLDLEADLSIDSIKRTELVGELATRFAHGGLGDHAVDALTQLRTAGAIAAWLDEKLGRPGEPSTARPVVQAPTDVGAAAMPQAQAAAAAAPTPGSQAPEGRSVPEPPDASRPRHAAPAQAPGEGPRAPRPVGVAPARLLRVPEPAPADRRPDHVVTGRVYAICGARTPVGVALAALLTGLGAAVVGPDDLGAADAFIHLDALAPATDGDGPLLPDQFPQLRSAALAVRRFLAVTPCPAGAARPEGEDRAAGMSGFVRSVAHERPDATVRLLEVDPARPAADNARLVLDELCTNGGPPVVRCGPADDPQRSTLVPRPAPLGALATTGGGPDGQGAAEAAALGLGREAVLLLIGGARGITARFAATVAGASGCRIVLAGRTAPADTPEPDELAQAADLPAVRAALGRLRRREPAELDRDARLVLARREVAATLAELRALGSQAHYMTVDARDSEAVRGLVKWTHTEFGRLDGVVFAAGVIEDRLLADKTVDSFHRVFTTKVDGARHLLDALGDLPAGPGFVVLFGSIAAVLGNRGQTDYAAANDALESLGRGWAARTGHRALTVHWGPWAPDPEHGGMVTAQLAADYRRRSIGLIEPHEGASALLRELAWGDPTLSAVVYTASGC</sequence>
<dbReference type="InterPro" id="IPR057326">
    <property type="entry name" value="KR_dom"/>
</dbReference>
<organism evidence="7 8">
    <name type="scientific">Longispora fulva</name>
    <dbReference type="NCBI Taxonomy" id="619741"/>
    <lineage>
        <taxon>Bacteria</taxon>
        <taxon>Bacillati</taxon>
        <taxon>Actinomycetota</taxon>
        <taxon>Actinomycetes</taxon>
        <taxon>Micromonosporales</taxon>
        <taxon>Micromonosporaceae</taxon>
        <taxon>Longispora</taxon>
    </lineage>
</organism>
<dbReference type="PROSITE" id="PS50075">
    <property type="entry name" value="CARRIER"/>
    <property type="match status" value="1"/>
</dbReference>
<feature type="region of interest" description="Disordered" evidence="4">
    <location>
        <begin position="1714"/>
        <end position="1765"/>
    </location>
</feature>
<proteinExistence type="predicted"/>
<keyword evidence="1" id="KW-0596">Phosphopantetheine</keyword>
<dbReference type="SMART" id="SM00827">
    <property type="entry name" value="PKS_AT"/>
    <property type="match status" value="1"/>
</dbReference>
<dbReference type="InterPro" id="IPR009081">
    <property type="entry name" value="PP-bd_ACP"/>
</dbReference>
<feature type="domain" description="Carrier" evidence="5">
    <location>
        <begin position="1608"/>
        <end position="1690"/>
    </location>
</feature>
<dbReference type="InterPro" id="IPR013968">
    <property type="entry name" value="PKS_KR"/>
</dbReference>
<dbReference type="InterPro" id="IPR014043">
    <property type="entry name" value="Acyl_transferase_dom"/>
</dbReference>
<dbReference type="SMART" id="SM00825">
    <property type="entry name" value="PKS_KS"/>
    <property type="match status" value="1"/>
</dbReference>
<evidence type="ECO:0000256" key="2">
    <source>
        <dbReference type="ARBA" id="ARBA00022553"/>
    </source>
</evidence>
<dbReference type="InterPro" id="IPR036736">
    <property type="entry name" value="ACP-like_sf"/>
</dbReference>
<dbReference type="InterPro" id="IPR016039">
    <property type="entry name" value="Thiolase-like"/>
</dbReference>
<comment type="caution">
    <text evidence="7">The sequence shown here is derived from an EMBL/GenBank/DDBJ whole genome shotgun (WGS) entry which is preliminary data.</text>
</comment>
<dbReference type="SUPFAM" id="SSF51735">
    <property type="entry name" value="NAD(P)-binding Rossmann-fold domains"/>
    <property type="match status" value="2"/>
</dbReference>
<protein>
    <submittedName>
        <fullName evidence="7">Acyl transferase domain-containing protein/NAD(P)H-dependent flavin oxidoreductase YrpB (Nitropropane dioxygenase family)/acyl carrier protein</fullName>
    </submittedName>
</protein>
<dbReference type="EMBL" id="JADOUF010000001">
    <property type="protein sequence ID" value="MBG6136382.1"/>
    <property type="molecule type" value="Genomic_DNA"/>
</dbReference>
<keyword evidence="7" id="KW-0223">Dioxygenase</keyword>
<feature type="compositionally biased region" description="Low complexity" evidence="4">
    <location>
        <begin position="1714"/>
        <end position="1732"/>
    </location>
</feature>
<evidence type="ECO:0000256" key="1">
    <source>
        <dbReference type="ARBA" id="ARBA00022450"/>
    </source>
</evidence>
<dbReference type="SUPFAM" id="SSF55048">
    <property type="entry name" value="Probable ACP-binding domain of malonyl-CoA ACP transacylase"/>
    <property type="match status" value="1"/>
</dbReference>
<feature type="domain" description="Ketosynthase family 3 (KS3)" evidence="6">
    <location>
        <begin position="632"/>
        <end position="1077"/>
    </location>
</feature>
<dbReference type="PANTHER" id="PTHR43074:SF1">
    <property type="entry name" value="BETA-KETOACYL SYNTHASE FAMILY PROTEIN-RELATED"/>
    <property type="match status" value="1"/>
</dbReference>
<evidence type="ECO:0000256" key="4">
    <source>
        <dbReference type="SAM" id="MobiDB-lite"/>
    </source>
</evidence>
<keyword evidence="2" id="KW-0597">Phosphoprotein</keyword>
<dbReference type="GO" id="GO:0016746">
    <property type="term" value="F:acyltransferase activity"/>
    <property type="evidence" value="ECO:0007669"/>
    <property type="project" value="InterPro"/>
</dbReference>
<dbReference type="Pfam" id="PF00698">
    <property type="entry name" value="Acyl_transf_1"/>
    <property type="match status" value="1"/>
</dbReference>
<dbReference type="Gene3D" id="3.40.47.10">
    <property type="match status" value="1"/>
</dbReference>
<gene>
    <name evidence="7" type="ORF">IW245_002576</name>
</gene>
<dbReference type="GO" id="GO:0051213">
    <property type="term" value="F:dioxygenase activity"/>
    <property type="evidence" value="ECO:0007669"/>
    <property type="project" value="UniProtKB-KW"/>
</dbReference>
<dbReference type="Gene3D" id="3.30.70.250">
    <property type="entry name" value="Malonyl-CoA ACP transacylase, ACP-binding"/>
    <property type="match status" value="1"/>
</dbReference>
<dbReference type="SUPFAM" id="SSF47336">
    <property type="entry name" value="ACP-like"/>
    <property type="match status" value="1"/>
</dbReference>
<dbReference type="SMART" id="SM00822">
    <property type="entry name" value="PKS_KR"/>
    <property type="match status" value="1"/>
</dbReference>
<dbReference type="Proteomes" id="UP000622552">
    <property type="component" value="Unassembled WGS sequence"/>
</dbReference>
<keyword evidence="3 7" id="KW-0808">Transferase</keyword>
<keyword evidence="7" id="KW-0560">Oxidoreductase</keyword>
<dbReference type="Gene3D" id="3.40.366.10">
    <property type="entry name" value="Malonyl-Coenzyme A Acyl Carrier Protein, domain 2"/>
    <property type="match status" value="1"/>
</dbReference>
<dbReference type="Pfam" id="PF00109">
    <property type="entry name" value="ketoacyl-synt"/>
    <property type="match status" value="1"/>
</dbReference>
<dbReference type="InterPro" id="IPR020841">
    <property type="entry name" value="PKS_Beta-ketoAc_synthase_dom"/>
</dbReference>
<dbReference type="RefSeq" id="WP_197003368.1">
    <property type="nucleotide sequence ID" value="NZ_BONS01000040.1"/>
</dbReference>
<dbReference type="Gene3D" id="3.40.50.720">
    <property type="entry name" value="NAD(P)-binding Rossmann-like Domain"/>
    <property type="match status" value="1"/>
</dbReference>
<dbReference type="InterPro" id="IPR016036">
    <property type="entry name" value="Malonyl_transacylase_ACP-bd"/>
</dbReference>
<evidence type="ECO:0000256" key="3">
    <source>
        <dbReference type="ARBA" id="ARBA00022679"/>
    </source>
</evidence>
<evidence type="ECO:0000259" key="5">
    <source>
        <dbReference type="PROSITE" id="PS50075"/>
    </source>
</evidence>
<dbReference type="Gene3D" id="1.10.1200.10">
    <property type="entry name" value="ACP-like"/>
    <property type="match status" value="1"/>
</dbReference>
<dbReference type="CDD" id="cd00833">
    <property type="entry name" value="PKS"/>
    <property type="match status" value="1"/>
</dbReference>
<name>A0A8J7KWC3_9ACTN</name>
<dbReference type="Pfam" id="PF02801">
    <property type="entry name" value="Ketoacyl-synt_C"/>
    <property type="match status" value="1"/>
</dbReference>